<evidence type="ECO:0000256" key="1">
    <source>
        <dbReference type="SAM" id="MobiDB-lite"/>
    </source>
</evidence>
<dbReference type="Proteomes" id="UP001152300">
    <property type="component" value="Unassembled WGS sequence"/>
</dbReference>
<comment type="caution">
    <text evidence="2">The sequence shown here is derived from an EMBL/GenBank/DDBJ whole genome shotgun (WGS) entry which is preliminary data.</text>
</comment>
<gene>
    <name evidence="2" type="ORF">OCU04_012875</name>
</gene>
<protein>
    <submittedName>
        <fullName evidence="2">Uncharacterized protein</fullName>
    </submittedName>
</protein>
<proteinExistence type="predicted"/>
<accession>A0A9X0AAP0</accession>
<dbReference type="EMBL" id="JAPEIS010000016">
    <property type="protein sequence ID" value="KAJ8058703.1"/>
    <property type="molecule type" value="Genomic_DNA"/>
</dbReference>
<dbReference type="OrthoDB" id="3545392at2759"/>
<dbReference type="AlphaFoldDB" id="A0A9X0AAP0"/>
<evidence type="ECO:0000313" key="3">
    <source>
        <dbReference type="Proteomes" id="UP001152300"/>
    </source>
</evidence>
<name>A0A9X0AAP0_9HELO</name>
<keyword evidence="3" id="KW-1185">Reference proteome</keyword>
<reference evidence="2" key="1">
    <citation type="submission" date="2022-11" db="EMBL/GenBank/DDBJ databases">
        <title>Genome Resource of Sclerotinia nivalis Strain SnTB1, a Plant Pathogen Isolated from American Ginseng.</title>
        <authorList>
            <person name="Fan S."/>
        </authorList>
    </citation>
    <scope>NUCLEOTIDE SEQUENCE</scope>
    <source>
        <strain evidence="2">SnTB1</strain>
    </source>
</reference>
<sequence>MAIGPLRYRGSSHASNLIFWPPTYTLVALNDEERRLYQTALAWHDRYRDFRRDNPGGDDELLRVGSGNYERLLPDLTPINTQRALEDHLRKARGVLRRLLAKSNTAIGIAANTERFIQPAAASNLPPNLTPPQQQHVDAQAQAYTQVVASRTVASSNSTPYPRKQPRYPNNRLLNSKAVGE</sequence>
<organism evidence="2 3">
    <name type="scientific">Sclerotinia nivalis</name>
    <dbReference type="NCBI Taxonomy" id="352851"/>
    <lineage>
        <taxon>Eukaryota</taxon>
        <taxon>Fungi</taxon>
        <taxon>Dikarya</taxon>
        <taxon>Ascomycota</taxon>
        <taxon>Pezizomycotina</taxon>
        <taxon>Leotiomycetes</taxon>
        <taxon>Helotiales</taxon>
        <taxon>Sclerotiniaceae</taxon>
        <taxon>Sclerotinia</taxon>
    </lineage>
</organism>
<feature type="region of interest" description="Disordered" evidence="1">
    <location>
        <begin position="151"/>
        <end position="181"/>
    </location>
</feature>
<evidence type="ECO:0000313" key="2">
    <source>
        <dbReference type="EMBL" id="KAJ8058703.1"/>
    </source>
</evidence>
<feature type="compositionally biased region" description="Polar residues" evidence="1">
    <location>
        <begin position="151"/>
        <end position="160"/>
    </location>
</feature>